<evidence type="ECO:0000313" key="2">
    <source>
        <dbReference type="Proteomes" id="UP000236745"/>
    </source>
</evidence>
<keyword evidence="1" id="KW-0808">Transferase</keyword>
<accession>A0A1H5Y9F3</accession>
<dbReference type="Proteomes" id="UP000236745">
    <property type="component" value="Unassembled WGS sequence"/>
</dbReference>
<evidence type="ECO:0000313" key="1">
    <source>
        <dbReference type="EMBL" id="SEG20267.1"/>
    </source>
</evidence>
<dbReference type="EMBL" id="FNVQ01000001">
    <property type="protein sequence ID" value="SEG20267.1"/>
    <property type="molecule type" value="Genomic_DNA"/>
</dbReference>
<dbReference type="AlphaFoldDB" id="A0A1H5Y9F3"/>
<gene>
    <name evidence="1" type="ORF">SAMN05444390_1011659</name>
</gene>
<protein>
    <submittedName>
        <fullName evidence="1">Phospholipid N-methyltransferase</fullName>
    </submittedName>
</protein>
<keyword evidence="2" id="KW-1185">Reference proteome</keyword>
<reference evidence="1 2" key="1">
    <citation type="submission" date="2016-10" db="EMBL/GenBank/DDBJ databases">
        <authorList>
            <person name="de Groot N.N."/>
        </authorList>
    </citation>
    <scope>NUCLEOTIDE SEQUENCE [LARGE SCALE GENOMIC DNA]</scope>
    <source>
        <strain evidence="1 2">DSM 22012</strain>
    </source>
</reference>
<dbReference type="GO" id="GO:0032259">
    <property type="term" value="P:methylation"/>
    <property type="evidence" value="ECO:0007669"/>
    <property type="project" value="UniProtKB-KW"/>
</dbReference>
<dbReference type="RefSeq" id="WP_104002540.1">
    <property type="nucleotide sequence ID" value="NZ_FNVQ01000001.1"/>
</dbReference>
<name>A0A1H5Y9F3_9GAMM</name>
<dbReference type="GO" id="GO:0008168">
    <property type="term" value="F:methyltransferase activity"/>
    <property type="evidence" value="ECO:0007669"/>
    <property type="project" value="UniProtKB-KW"/>
</dbReference>
<proteinExistence type="predicted"/>
<dbReference type="OrthoDB" id="8019720at2"/>
<organism evidence="1 2">
    <name type="scientific">Marinobacterium lutimaris</name>
    <dbReference type="NCBI Taxonomy" id="568106"/>
    <lineage>
        <taxon>Bacteria</taxon>
        <taxon>Pseudomonadati</taxon>
        <taxon>Pseudomonadota</taxon>
        <taxon>Gammaproteobacteria</taxon>
        <taxon>Oceanospirillales</taxon>
        <taxon>Oceanospirillaceae</taxon>
        <taxon>Marinobacterium</taxon>
    </lineage>
</organism>
<sequence>MASTSTIASLVVTLGANSAELVAELDKTRKKANGWGDVMEGTAKGVAIGITAVGAAAAGTSVYLLGMVNDNAAVIDSLAKTSDKLGVTTQALQQLRYQGELSGVAMGTTDMALQRMTRRVAEAAQGTGEAKDAIKELGLSAADLARMSPDQQFYAIAEAMKAVENQGDRVRLAMKLFDSEGVALVNTLASDLDAAAAKFDSLGAAITRQQAAIVESYNDTRTNIDYLFGAFGEKLTVYMAGPLDEVLKYIEKVIQQAGGMDAVAQSVAIGMVNIFAAVIKGAGEVLRYVNDIKIGFKEIQLFDAEFKKRQVAIAGTLGFDVDLTAFHDALRLEKEIAELEKYDAKLDETVQTLLNLPNNMKSSVLAGIDAGKTSSSTPDGQNYIDSIASAPEANSEAYQKLIAEYDETAAAQQKHKKQIDEINAAQITEAEKKRLLAEETKRYNEQLKQLTETQLGYNAAVDGSGNRDKVLGYGDRQMNDGFQQAARMYQNSMDAGNTDQANEYLGRMETMFQDFARRGLADEFDMGAMRQYLEEAKSSENQQLMLDSQNILNDSLITLNESITKLNEGLIGGAAGAKSLGSFVITAKDGANTASATVTAPLDQASTLADMLSRAASGS</sequence>
<keyword evidence="1" id="KW-0489">Methyltransferase</keyword>